<gene>
    <name evidence="1" type="ORF">GLP33_10090</name>
</gene>
<reference evidence="1" key="1">
    <citation type="submission" date="2019-11" db="EMBL/GenBank/DDBJ databases">
        <title>Comparative genomics of photobacteria reveal adaptation to distinct habitats.</title>
        <authorList>
            <person name="Fuertes-Perez S."/>
            <person name="Hilgarth M."/>
            <person name="Vogel R.F."/>
        </authorList>
    </citation>
    <scope>NUCLEOTIDE SEQUENCE</scope>
    <source>
        <strain evidence="1">TMW2.2145</strain>
    </source>
</reference>
<evidence type="ECO:0000313" key="1">
    <source>
        <dbReference type="EMBL" id="MCF2302077.1"/>
    </source>
</evidence>
<organism evidence="1 2">
    <name type="scientific">Photobacterium phosphoreum</name>
    <dbReference type="NCBI Taxonomy" id="659"/>
    <lineage>
        <taxon>Bacteria</taxon>
        <taxon>Pseudomonadati</taxon>
        <taxon>Pseudomonadota</taxon>
        <taxon>Gammaproteobacteria</taxon>
        <taxon>Vibrionales</taxon>
        <taxon>Vibrionaceae</taxon>
        <taxon>Photobacterium</taxon>
    </lineage>
</organism>
<dbReference type="RefSeq" id="WP_232581195.1">
    <property type="nucleotide sequence ID" value="NZ_WMCP01000010.1"/>
</dbReference>
<protein>
    <submittedName>
        <fullName evidence="1">Uncharacterized protein</fullName>
    </submittedName>
</protein>
<dbReference type="Proteomes" id="UP000813876">
    <property type="component" value="Unassembled WGS sequence"/>
</dbReference>
<name>A0AAW4ZW30_PHOPO</name>
<dbReference type="EMBL" id="WMCP01000010">
    <property type="protein sequence ID" value="MCF2302077.1"/>
    <property type="molecule type" value="Genomic_DNA"/>
</dbReference>
<dbReference type="AlphaFoldDB" id="A0AAW4ZW30"/>
<sequence>MKIKDDATYPHPVLRKYSDDYQTGNFDIEYHIDTKGSSILCTVLLDEPHIANLVNDKLAKIGVFITCEDTSYKNFFELKNVATQQGLDFSPRNFKGAVSLRAIVFSTKTICDYEPSNLHQELADIKWVIEKGELLAFSPEKRFYASNAKLQPTETIFMFTERDDIEEGIVRINLEEEKIAIEVNRKSLDRINEMRATITGKQLMLNSVYLPAVMEVLSQLSQDTGLYENKAWYSVFHDKCTYLGIDITASSPLEDAQKILQQPLSLLLNNKELIK</sequence>
<comment type="caution">
    <text evidence="1">The sequence shown here is derived from an EMBL/GenBank/DDBJ whole genome shotgun (WGS) entry which is preliminary data.</text>
</comment>
<proteinExistence type="predicted"/>
<accession>A0AAW4ZW30</accession>
<evidence type="ECO:0000313" key="2">
    <source>
        <dbReference type="Proteomes" id="UP000813876"/>
    </source>
</evidence>